<dbReference type="Pfam" id="PF04655">
    <property type="entry name" value="APH_6_hur"/>
    <property type="match status" value="1"/>
</dbReference>
<evidence type="ECO:0000313" key="1">
    <source>
        <dbReference type="EMBL" id="MFD1322173.1"/>
    </source>
</evidence>
<dbReference type="SUPFAM" id="SSF56112">
    <property type="entry name" value="Protein kinase-like (PK-like)"/>
    <property type="match status" value="1"/>
</dbReference>
<protein>
    <submittedName>
        <fullName evidence="1">Aminoglycoside phosphotransferase family protein</fullName>
    </submittedName>
</protein>
<keyword evidence="2" id="KW-1185">Reference proteome</keyword>
<sequence length="298" mass="33155">MQQLPLPENLAGAAEQDLFPQRRAWIADLPNTVRMLVDRWELRLGAPFQPGGQCSWVAPARDSAGRELVLKVGWAHEESTHEVDALRLWNGDGAVLLHDAYAFVDTSALLLEPCRPGTTLGNVLDDSARDLVVADLLPRLWQAPAGGPFRPLKQMCDDWADEFDERTAATGPPVLDSGLDPGLIRAGIQLFRELPTTAERHVLLCTDLHAGNILAARRQPWLVIDPKPYVGDPTYDVLQHMLNNRPRLERDPVTFARRMAQLLDLDPGRLQLWLFARSVQESLDSPWLGAVAAQLRPS</sequence>
<dbReference type="InterPro" id="IPR011009">
    <property type="entry name" value="Kinase-like_dom_sf"/>
</dbReference>
<dbReference type="Proteomes" id="UP001597260">
    <property type="component" value="Unassembled WGS sequence"/>
</dbReference>
<dbReference type="InterPro" id="IPR006748">
    <property type="entry name" value="NH2Glyco/OHUrea_AB-resist_kin"/>
</dbReference>
<comment type="caution">
    <text evidence="1">The sequence shown here is derived from an EMBL/GenBank/DDBJ whole genome shotgun (WGS) entry which is preliminary data.</text>
</comment>
<dbReference type="EMBL" id="JBHTMP010000018">
    <property type="protein sequence ID" value="MFD1322173.1"/>
    <property type="molecule type" value="Genomic_DNA"/>
</dbReference>
<dbReference type="Gene3D" id="3.90.1200.10">
    <property type="match status" value="1"/>
</dbReference>
<evidence type="ECO:0000313" key="2">
    <source>
        <dbReference type="Proteomes" id="UP001597260"/>
    </source>
</evidence>
<reference evidence="2" key="1">
    <citation type="journal article" date="2019" name="Int. J. Syst. Evol. Microbiol.">
        <title>The Global Catalogue of Microorganisms (GCM) 10K type strain sequencing project: providing services to taxonomists for standard genome sequencing and annotation.</title>
        <authorList>
            <consortium name="The Broad Institute Genomics Platform"/>
            <consortium name="The Broad Institute Genome Sequencing Center for Infectious Disease"/>
            <person name="Wu L."/>
            <person name="Ma J."/>
        </authorList>
    </citation>
    <scope>NUCLEOTIDE SEQUENCE [LARGE SCALE GENOMIC DNA]</scope>
    <source>
        <strain evidence="2">JCM 31037</strain>
    </source>
</reference>
<accession>A0ABW3YCI3</accession>
<dbReference type="RefSeq" id="WP_377570792.1">
    <property type="nucleotide sequence ID" value="NZ_JBHTMP010000018.1"/>
</dbReference>
<name>A0ABW3YCI3_9ACTN</name>
<gene>
    <name evidence="1" type="ORF">ACFQ4H_13830</name>
</gene>
<organism evidence="1 2">
    <name type="scientific">Micromonospora sonneratiae</name>
    <dbReference type="NCBI Taxonomy" id="1184706"/>
    <lineage>
        <taxon>Bacteria</taxon>
        <taxon>Bacillati</taxon>
        <taxon>Actinomycetota</taxon>
        <taxon>Actinomycetes</taxon>
        <taxon>Micromonosporales</taxon>
        <taxon>Micromonosporaceae</taxon>
        <taxon>Micromonospora</taxon>
    </lineage>
</organism>
<proteinExistence type="predicted"/>